<dbReference type="STRING" id="743788.S8FQ99"/>
<evidence type="ECO:0000313" key="3">
    <source>
        <dbReference type="Proteomes" id="UP000015241"/>
    </source>
</evidence>
<dbReference type="SUPFAM" id="SSF57756">
    <property type="entry name" value="Retrovirus zinc finger-like domains"/>
    <property type="match status" value="1"/>
</dbReference>
<dbReference type="OrthoDB" id="2753249at2759"/>
<keyword evidence="3" id="KW-1185">Reference proteome</keyword>
<protein>
    <recommendedName>
        <fullName evidence="4">CCHC-type domain-containing protein</fullName>
    </recommendedName>
</protein>
<evidence type="ECO:0008006" key="4">
    <source>
        <dbReference type="Google" id="ProtNLM"/>
    </source>
</evidence>
<accession>S8FQ99</accession>
<evidence type="ECO:0000313" key="2">
    <source>
        <dbReference type="EMBL" id="EPT00490.1"/>
    </source>
</evidence>
<dbReference type="InParanoid" id="S8FQ99"/>
<dbReference type="GO" id="GO:0008270">
    <property type="term" value="F:zinc ion binding"/>
    <property type="evidence" value="ECO:0007669"/>
    <property type="project" value="InterPro"/>
</dbReference>
<sequence length="300" mass="33096">MPGTNHSLAPSFKSTPLGVRRYFEELEDLFEYASVVDDAQKIKYARRYVGAEEVEAWTVVDVGTPASYQTFVENVKKLYPGAEGESRYSIRDLESAAAESKAAGTKTRGEEAEFYRRFLPMAMFLQKAQKVSKHQVCEQYLAGFPDSITDWIRQHAEIQNPTLDPADGFDLEKLHNAAKTCLDAVGYGGGGGTSVSASSRTKVKIEGDITDFASTLVSAMLAAQQTQTAQSGGYGYYQNGNCNFCDTPGHMVRACPEVAKYLSLGRIAMTPDNRVAMPDGRYIPRSLPGRCMKDCVDYWH</sequence>
<dbReference type="Proteomes" id="UP000015241">
    <property type="component" value="Unassembled WGS sequence"/>
</dbReference>
<proteinExistence type="predicted"/>
<dbReference type="HOGENOM" id="CLU_003921_3_0_1"/>
<feature type="non-terminal residue" evidence="2">
    <location>
        <position position="300"/>
    </location>
</feature>
<reference evidence="2 3" key="1">
    <citation type="journal article" date="2012" name="Science">
        <title>The Paleozoic origin of enzymatic lignin decomposition reconstructed from 31 fungal genomes.</title>
        <authorList>
            <person name="Floudas D."/>
            <person name="Binder M."/>
            <person name="Riley R."/>
            <person name="Barry K."/>
            <person name="Blanchette R.A."/>
            <person name="Henrissat B."/>
            <person name="Martinez A.T."/>
            <person name="Otillar R."/>
            <person name="Spatafora J.W."/>
            <person name="Yadav J.S."/>
            <person name="Aerts A."/>
            <person name="Benoit I."/>
            <person name="Boyd A."/>
            <person name="Carlson A."/>
            <person name="Copeland A."/>
            <person name="Coutinho P.M."/>
            <person name="de Vries R.P."/>
            <person name="Ferreira P."/>
            <person name="Findley K."/>
            <person name="Foster B."/>
            <person name="Gaskell J."/>
            <person name="Glotzer D."/>
            <person name="Gorecki P."/>
            <person name="Heitman J."/>
            <person name="Hesse C."/>
            <person name="Hori C."/>
            <person name="Igarashi K."/>
            <person name="Jurgens J.A."/>
            <person name="Kallen N."/>
            <person name="Kersten P."/>
            <person name="Kohler A."/>
            <person name="Kuees U."/>
            <person name="Kumar T.K.A."/>
            <person name="Kuo A."/>
            <person name="LaButti K."/>
            <person name="Larrondo L.F."/>
            <person name="Lindquist E."/>
            <person name="Ling A."/>
            <person name="Lombard V."/>
            <person name="Lucas S."/>
            <person name="Lundell T."/>
            <person name="Martin R."/>
            <person name="McLaughlin D.J."/>
            <person name="Morgenstern I."/>
            <person name="Morin E."/>
            <person name="Murat C."/>
            <person name="Nagy L.G."/>
            <person name="Nolan M."/>
            <person name="Ohm R.A."/>
            <person name="Patyshakuliyeva A."/>
            <person name="Rokas A."/>
            <person name="Ruiz-Duenas F.J."/>
            <person name="Sabat G."/>
            <person name="Salamov A."/>
            <person name="Samejima M."/>
            <person name="Schmutz J."/>
            <person name="Slot J.C."/>
            <person name="St John F."/>
            <person name="Stenlid J."/>
            <person name="Sun H."/>
            <person name="Sun S."/>
            <person name="Syed K."/>
            <person name="Tsang A."/>
            <person name="Wiebenga A."/>
            <person name="Young D."/>
            <person name="Pisabarro A."/>
            <person name="Eastwood D.C."/>
            <person name="Martin F."/>
            <person name="Cullen D."/>
            <person name="Grigoriev I.V."/>
            <person name="Hibbett D.S."/>
        </authorList>
    </citation>
    <scope>NUCLEOTIDE SEQUENCE</scope>
    <source>
        <strain evidence="3">FP-58527</strain>
    </source>
</reference>
<dbReference type="GO" id="GO:0006397">
    <property type="term" value="P:mRNA processing"/>
    <property type="evidence" value="ECO:0007669"/>
    <property type="project" value="UniProtKB-KW"/>
</dbReference>
<organism evidence="2 3">
    <name type="scientific">Fomitopsis schrenkii</name>
    <name type="common">Brown rot fungus</name>
    <dbReference type="NCBI Taxonomy" id="2126942"/>
    <lineage>
        <taxon>Eukaryota</taxon>
        <taxon>Fungi</taxon>
        <taxon>Dikarya</taxon>
        <taxon>Basidiomycota</taxon>
        <taxon>Agaricomycotina</taxon>
        <taxon>Agaricomycetes</taxon>
        <taxon>Polyporales</taxon>
        <taxon>Fomitopsis</taxon>
    </lineage>
</organism>
<dbReference type="AlphaFoldDB" id="S8FQ99"/>
<dbReference type="GO" id="GO:0003676">
    <property type="term" value="F:nucleic acid binding"/>
    <property type="evidence" value="ECO:0007669"/>
    <property type="project" value="InterPro"/>
</dbReference>
<evidence type="ECO:0000256" key="1">
    <source>
        <dbReference type="ARBA" id="ARBA00022664"/>
    </source>
</evidence>
<gene>
    <name evidence="2" type="ORF">FOMPIDRAFT_9801</name>
</gene>
<name>S8FQ99_FOMSC</name>
<keyword evidence="1" id="KW-0507">mRNA processing</keyword>
<dbReference type="InterPro" id="IPR036875">
    <property type="entry name" value="Znf_CCHC_sf"/>
</dbReference>
<dbReference type="EMBL" id="KE504148">
    <property type="protein sequence ID" value="EPT00490.1"/>
    <property type="molecule type" value="Genomic_DNA"/>
</dbReference>